<feature type="domain" description="Orc1-like AAA ATPase" evidence="1">
    <location>
        <begin position="385"/>
        <end position="549"/>
    </location>
</feature>
<dbReference type="Proteomes" id="UP001165586">
    <property type="component" value="Unassembled WGS sequence"/>
</dbReference>
<gene>
    <name evidence="2" type="ORF">N1032_08470</name>
</gene>
<dbReference type="RefSeq" id="WP_259538587.1">
    <property type="nucleotide sequence ID" value="NZ_JANLCJ010000002.1"/>
</dbReference>
<dbReference type="PANTHER" id="PTHR34301">
    <property type="entry name" value="DNA-BINDING PROTEIN-RELATED"/>
    <property type="match status" value="1"/>
</dbReference>
<accession>A0ABT2H1H6</accession>
<dbReference type="InterPro" id="IPR041664">
    <property type="entry name" value="AAA_16"/>
</dbReference>
<organism evidence="2 3">
    <name type="scientific">Herbiconiux daphne</name>
    <dbReference type="NCBI Taxonomy" id="2970914"/>
    <lineage>
        <taxon>Bacteria</taxon>
        <taxon>Bacillati</taxon>
        <taxon>Actinomycetota</taxon>
        <taxon>Actinomycetes</taxon>
        <taxon>Micrococcales</taxon>
        <taxon>Microbacteriaceae</taxon>
        <taxon>Herbiconiux</taxon>
    </lineage>
</organism>
<reference evidence="2" key="1">
    <citation type="submission" date="2022-08" db="EMBL/GenBank/DDBJ databases">
        <authorList>
            <person name="Deng Y."/>
            <person name="Han X.-F."/>
            <person name="Zhang Y.-Q."/>
        </authorList>
    </citation>
    <scope>NUCLEOTIDE SEQUENCE</scope>
    <source>
        <strain evidence="2">CPCC 203386</strain>
    </source>
</reference>
<keyword evidence="2" id="KW-0547">Nucleotide-binding</keyword>
<keyword evidence="3" id="KW-1185">Reference proteome</keyword>
<evidence type="ECO:0000313" key="3">
    <source>
        <dbReference type="Proteomes" id="UP001165586"/>
    </source>
</evidence>
<protein>
    <submittedName>
        <fullName evidence="2">ATP-binding protein</fullName>
    </submittedName>
</protein>
<dbReference type="InterPro" id="IPR027417">
    <property type="entry name" value="P-loop_NTPase"/>
</dbReference>
<evidence type="ECO:0000259" key="1">
    <source>
        <dbReference type="Pfam" id="PF13191"/>
    </source>
</evidence>
<evidence type="ECO:0000313" key="2">
    <source>
        <dbReference type="EMBL" id="MCS5733772.1"/>
    </source>
</evidence>
<dbReference type="SUPFAM" id="SSF52540">
    <property type="entry name" value="P-loop containing nucleoside triphosphate hydrolases"/>
    <property type="match status" value="1"/>
</dbReference>
<keyword evidence="2" id="KW-0067">ATP-binding</keyword>
<dbReference type="Pfam" id="PF13191">
    <property type="entry name" value="AAA_16"/>
    <property type="match status" value="1"/>
</dbReference>
<comment type="caution">
    <text evidence="2">The sequence shown here is derived from an EMBL/GenBank/DDBJ whole genome shotgun (WGS) entry which is preliminary data.</text>
</comment>
<sequence length="768" mass="84948">MITNLPTMRRCIESHKSIRRLAPAEEPIFSSSNDAGGMGGILTDTKNLSVGLSAEFKLSGARTTYTLRAKVTGIGERGIQFLTSTGREITVPREAVVSISPGAELDAPRVQTGQGQRLPARTQGELARSVRRTLDGLAIEPQAAVRAKMLRLQLEDVLSEISSSVNKRRAAAVLKVAVAVEAQLAQHELTTSTALRKRAAEAVVEATTISQRPSRNILTTAIDDSLEALVAAHKDHWQMVTSTAIHPPVLSTRDRVNVTRGGDHEFDLPVRISLDRSATELSDVALVLDKYRNLALIGRPPMVETLVAGQTVTLTVRLRDNRKQGARGDINIDAHLRYRTPDGQTQTSPKQRLLLSIQGSEARSDIPNPYRRYAGGLPVSRPEMFFGRDALVHELVRDLGKTPGGTCYAVYGQQRTGKSSVLEQVKTRLLARKAVVAGLSMGVIDRRSVTIDFVEEILDQFRVQIDRLLPAETSRLLLARWPDTAAIESRPLRSFQRALEAGRSLLRSAGSTGVAFVVVVDEFTYVHEILRRRGIDPAEHNELKDFMRQLKGLLESRMFSALLIGQDTMPRFLESYPNEFSVMSTRKLDYLTVDEAQKLADLPIRTSEDSSRYTGYALSTIASYTGGHPFFTQILCDRVITLVNSHNRSEVTQSDVEEAVESLLSGRDRIEAHKFDCLVTADNTHTLITGVEGEDETDGIERSLTVLRRIANLSGSQNSPVAIDRLQLDSRQTSALDDLLLRGVLHHNESGVSIRVLLYADYLRRYQR</sequence>
<dbReference type="GO" id="GO:0005524">
    <property type="term" value="F:ATP binding"/>
    <property type="evidence" value="ECO:0007669"/>
    <property type="project" value="UniProtKB-KW"/>
</dbReference>
<dbReference type="Gene3D" id="3.40.50.300">
    <property type="entry name" value="P-loop containing nucleotide triphosphate hydrolases"/>
    <property type="match status" value="1"/>
</dbReference>
<dbReference type="EMBL" id="JANLCJ010000002">
    <property type="protein sequence ID" value="MCS5733772.1"/>
    <property type="molecule type" value="Genomic_DNA"/>
</dbReference>
<dbReference type="PANTHER" id="PTHR34301:SF8">
    <property type="entry name" value="ATPASE DOMAIN-CONTAINING PROTEIN"/>
    <property type="match status" value="1"/>
</dbReference>
<proteinExistence type="predicted"/>
<name>A0ABT2H1H6_9MICO</name>